<feature type="domain" description="Lysozyme inhibitor LprI-like N-terminal" evidence="3">
    <location>
        <begin position="36"/>
        <end position="129"/>
    </location>
</feature>
<sequence>MKKMLFSIYLLLGISSASAFENDNYGKELDNQIAQCTANAENNLMTLECLNVGLKLWDSELNKQYKNILSDQSEDFKNSLRKSQIAWLKYRDLYIEGLQSFYSKQDDSTWKLAFKKSEMNITRDKAIDLYRTNKSIHLNKEAIINQPSSISNTPPKKAQPKTDYQSLPLPVKQEQPLDLEQKEIIINKQLHSLVSSNKKFLPNTQRNINVKFGDFISNISSQGFPATKIFQKDYTNNREAFGYLFPHNIKIVFLVNKISSEINFIMLNVDNASQLDVASYQAFIREIARSLNDVDYTMIDFLEKAPQNSIAHNIASSGNEYLVQNFPDTRLFWVRKE</sequence>
<evidence type="ECO:0000313" key="5">
    <source>
        <dbReference type="Proteomes" id="UP001285835"/>
    </source>
</evidence>
<name>A0AAP6G908_AERME</name>
<reference evidence="4" key="1">
    <citation type="submission" date="2023-11" db="EMBL/GenBank/DDBJ databases">
        <title>WGS of Aeromonas in Northern Israel.</title>
        <authorList>
            <person name="Hershko Y."/>
        </authorList>
    </citation>
    <scope>NUCLEOTIDE SEQUENCE</scope>
    <source>
        <strain evidence="4">02297</strain>
    </source>
</reference>
<comment type="caution">
    <text evidence="4">The sequence shown here is derived from an EMBL/GenBank/DDBJ whole genome shotgun (WGS) entry which is preliminary data.</text>
</comment>
<proteinExistence type="predicted"/>
<organism evidence="4 5">
    <name type="scientific">Aeromonas media</name>
    <dbReference type="NCBI Taxonomy" id="651"/>
    <lineage>
        <taxon>Bacteria</taxon>
        <taxon>Pseudomonadati</taxon>
        <taxon>Pseudomonadota</taxon>
        <taxon>Gammaproteobacteria</taxon>
        <taxon>Aeromonadales</taxon>
        <taxon>Aeromonadaceae</taxon>
        <taxon>Aeromonas</taxon>
    </lineage>
</organism>
<feature type="region of interest" description="Disordered" evidence="1">
    <location>
        <begin position="145"/>
        <end position="164"/>
    </location>
</feature>
<dbReference type="RefSeq" id="WP_319916071.1">
    <property type="nucleotide sequence ID" value="NZ_JAWZXF010000001.1"/>
</dbReference>
<dbReference type="InterPro" id="IPR009739">
    <property type="entry name" value="LprI-like_N"/>
</dbReference>
<evidence type="ECO:0000259" key="3">
    <source>
        <dbReference type="Pfam" id="PF07007"/>
    </source>
</evidence>
<feature type="compositionally biased region" description="Polar residues" evidence="1">
    <location>
        <begin position="145"/>
        <end position="154"/>
    </location>
</feature>
<dbReference type="Gene3D" id="1.20.1270.180">
    <property type="match status" value="1"/>
</dbReference>
<dbReference type="AlphaFoldDB" id="A0AAP6G908"/>
<gene>
    <name evidence="4" type="ORF">SJS82_00450</name>
</gene>
<feature type="chain" id="PRO_5042853390" evidence="2">
    <location>
        <begin position="20"/>
        <end position="337"/>
    </location>
</feature>
<protein>
    <submittedName>
        <fullName evidence="4">Lysozyme inhibitor LprI family protein</fullName>
    </submittedName>
</protein>
<keyword evidence="2" id="KW-0732">Signal</keyword>
<evidence type="ECO:0000256" key="2">
    <source>
        <dbReference type="SAM" id="SignalP"/>
    </source>
</evidence>
<accession>A0AAP6G908</accession>
<dbReference type="EMBL" id="JAWZXF010000001">
    <property type="protein sequence ID" value="MDX7920419.1"/>
    <property type="molecule type" value="Genomic_DNA"/>
</dbReference>
<dbReference type="Proteomes" id="UP001285835">
    <property type="component" value="Unassembled WGS sequence"/>
</dbReference>
<feature type="signal peptide" evidence="2">
    <location>
        <begin position="1"/>
        <end position="19"/>
    </location>
</feature>
<evidence type="ECO:0000313" key="4">
    <source>
        <dbReference type="EMBL" id="MDX7920419.1"/>
    </source>
</evidence>
<dbReference type="Pfam" id="PF07007">
    <property type="entry name" value="LprI"/>
    <property type="match status" value="1"/>
</dbReference>
<evidence type="ECO:0000256" key="1">
    <source>
        <dbReference type="SAM" id="MobiDB-lite"/>
    </source>
</evidence>